<comment type="subcellular location">
    <subcellularLocation>
        <location evidence="1">Membrane</location>
        <topology evidence="1">Multi-pass membrane protein</topology>
    </subcellularLocation>
</comment>
<comment type="similarity">
    <text evidence="2">Belongs to the ABC-3 integral membrane protein family.</text>
</comment>
<dbReference type="InterPro" id="IPR001626">
    <property type="entry name" value="ABC_TroCD"/>
</dbReference>
<keyword evidence="3 6" id="KW-0812">Transmembrane</keyword>
<evidence type="ECO:0000313" key="7">
    <source>
        <dbReference type="EMBL" id="OIR20113.1"/>
    </source>
</evidence>
<accession>A0A1J5TGL6</accession>
<dbReference type="PANTHER" id="PTHR30477:SF0">
    <property type="entry name" value="METAL TRANSPORT SYSTEM MEMBRANE PROTEIN TM_0125-RELATED"/>
    <property type="match status" value="1"/>
</dbReference>
<evidence type="ECO:0000256" key="3">
    <source>
        <dbReference type="ARBA" id="ARBA00022692"/>
    </source>
</evidence>
<keyword evidence="4 6" id="KW-1133">Transmembrane helix</keyword>
<evidence type="ECO:0000256" key="1">
    <source>
        <dbReference type="ARBA" id="ARBA00004141"/>
    </source>
</evidence>
<dbReference type="SUPFAM" id="SSF81345">
    <property type="entry name" value="ABC transporter involved in vitamin B12 uptake, BtuC"/>
    <property type="match status" value="1"/>
</dbReference>
<feature type="transmembrane region" description="Helical" evidence="6">
    <location>
        <begin position="113"/>
        <end position="135"/>
    </location>
</feature>
<feature type="transmembrane region" description="Helical" evidence="6">
    <location>
        <begin position="198"/>
        <end position="222"/>
    </location>
</feature>
<feature type="transmembrane region" description="Helical" evidence="6">
    <location>
        <begin position="84"/>
        <end position="101"/>
    </location>
</feature>
<evidence type="ECO:0008006" key="9">
    <source>
        <dbReference type="Google" id="ProtNLM"/>
    </source>
</evidence>
<evidence type="ECO:0000256" key="6">
    <source>
        <dbReference type="SAM" id="Phobius"/>
    </source>
</evidence>
<feature type="transmembrane region" description="Helical" evidence="6">
    <location>
        <begin position="30"/>
        <end position="52"/>
    </location>
</feature>
<dbReference type="Pfam" id="PF00950">
    <property type="entry name" value="ABC-3"/>
    <property type="match status" value="1"/>
</dbReference>
<gene>
    <name evidence="7" type="ORF">BD935_05160</name>
</gene>
<comment type="caution">
    <text evidence="7">The sequence shown here is derived from an EMBL/GenBank/DDBJ whole genome shotgun (WGS) entry which is preliminary data.</text>
</comment>
<name>A0A1J5TGL6_9ARCH</name>
<feature type="transmembrane region" description="Helical" evidence="6">
    <location>
        <begin position="242"/>
        <end position="259"/>
    </location>
</feature>
<feature type="transmembrane region" description="Helical" evidence="6">
    <location>
        <begin position="59"/>
        <end position="78"/>
    </location>
</feature>
<evidence type="ECO:0000313" key="8">
    <source>
        <dbReference type="Proteomes" id="UP000183080"/>
    </source>
</evidence>
<evidence type="ECO:0000256" key="5">
    <source>
        <dbReference type="ARBA" id="ARBA00023136"/>
    </source>
</evidence>
<dbReference type="EMBL" id="MIZA01000014">
    <property type="protein sequence ID" value="OIR20113.1"/>
    <property type="molecule type" value="Genomic_DNA"/>
</dbReference>
<dbReference type="InterPro" id="IPR037294">
    <property type="entry name" value="ABC_BtuC-like"/>
</dbReference>
<dbReference type="STRING" id="1888995.BD935_05160"/>
<dbReference type="GO" id="GO:0043190">
    <property type="term" value="C:ATP-binding cassette (ABC) transporter complex"/>
    <property type="evidence" value="ECO:0007669"/>
    <property type="project" value="InterPro"/>
</dbReference>
<dbReference type="Proteomes" id="UP000183080">
    <property type="component" value="Unassembled WGS sequence"/>
</dbReference>
<proteinExistence type="inferred from homology"/>
<dbReference type="PANTHER" id="PTHR30477">
    <property type="entry name" value="ABC-TRANSPORTER METAL-BINDING PROTEIN"/>
    <property type="match status" value="1"/>
</dbReference>
<sequence>MLKLFAPLLEYIAPLMPGKTFSKFFFEMEIGQQALLASIFVTLVSGFLGVFLLMRNLALIGDGLAHVSFGGVALAIVFSSTAPLYYALVLSIISAIIIYELQVREILSGDASIGIFLTGMLAFGLVSLRIWGGGIQNDIEGYLFGNLLLVDKESFNLICTISLISILFLAFSYKILLISSIDPLAATVQGIPVRASGLAFSIITAATVVSMVQVMGALLVTALLVTPAATSQLVSSSFRSSFIWSQAFGFLSVFLGLYYSAELETGSGSMIALVAAIIFGSVATLQFVIKPLILPSQNSS</sequence>
<reference evidence="7 8" key="1">
    <citation type="submission" date="2016-08" db="EMBL/GenBank/DDBJ databases">
        <title>New Insights into Marine Group III Euryarchaeota, from dark to light.</title>
        <authorList>
            <person name="Haro-Moreno J.M."/>
            <person name="Rodriguez-Valera F."/>
            <person name="Lopez-Garcia P."/>
            <person name="Moreira D."/>
            <person name="Martin-Cuadrado A.B."/>
        </authorList>
    </citation>
    <scope>NUCLEOTIDE SEQUENCE [LARGE SCALE GENOMIC DNA]</scope>
    <source>
        <strain evidence="7">CG-Epi1</strain>
    </source>
</reference>
<evidence type="ECO:0000256" key="2">
    <source>
        <dbReference type="ARBA" id="ARBA00008034"/>
    </source>
</evidence>
<organism evidence="7 8">
    <name type="scientific">Marine Group III euryarchaeote CG-Epi1</name>
    <dbReference type="NCBI Taxonomy" id="1888995"/>
    <lineage>
        <taxon>Archaea</taxon>
        <taxon>Methanobacteriati</taxon>
        <taxon>Thermoplasmatota</taxon>
        <taxon>Thermoplasmata</taxon>
        <taxon>Candidatus Thermoprofundales</taxon>
    </lineage>
</organism>
<dbReference type="GO" id="GO:0055085">
    <property type="term" value="P:transmembrane transport"/>
    <property type="evidence" value="ECO:0007669"/>
    <property type="project" value="InterPro"/>
</dbReference>
<dbReference type="GO" id="GO:0010043">
    <property type="term" value="P:response to zinc ion"/>
    <property type="evidence" value="ECO:0007669"/>
    <property type="project" value="TreeGrafter"/>
</dbReference>
<keyword evidence="5 6" id="KW-0472">Membrane</keyword>
<evidence type="ECO:0000256" key="4">
    <source>
        <dbReference type="ARBA" id="ARBA00022989"/>
    </source>
</evidence>
<feature type="transmembrane region" description="Helical" evidence="6">
    <location>
        <begin position="271"/>
        <end position="289"/>
    </location>
</feature>
<protein>
    <recommendedName>
        <fullName evidence="9">ABC transporter</fullName>
    </recommendedName>
</protein>
<feature type="transmembrane region" description="Helical" evidence="6">
    <location>
        <begin position="155"/>
        <end position="177"/>
    </location>
</feature>
<dbReference type="Gene3D" id="1.10.3470.10">
    <property type="entry name" value="ABC transporter involved in vitamin B12 uptake, BtuC"/>
    <property type="match status" value="1"/>
</dbReference>
<dbReference type="AlphaFoldDB" id="A0A1J5TGL6"/>